<name>A0ABU4N3R4_9ACTN</name>
<accession>A0ABU4N3R4</accession>
<keyword evidence="2" id="KW-1185">Reference proteome</keyword>
<evidence type="ECO:0000313" key="2">
    <source>
        <dbReference type="Proteomes" id="UP001282474"/>
    </source>
</evidence>
<proteinExistence type="predicted"/>
<comment type="caution">
    <text evidence="1">The sequence shown here is derived from an EMBL/GenBank/DDBJ whole genome shotgun (WGS) entry which is preliminary data.</text>
</comment>
<dbReference type="EMBL" id="JARAWJ010000083">
    <property type="protein sequence ID" value="MDX3044433.1"/>
    <property type="molecule type" value="Genomic_DNA"/>
</dbReference>
<organism evidence="1 2">
    <name type="scientific">Streptomyces caniscabiei</name>
    <dbReference type="NCBI Taxonomy" id="2746961"/>
    <lineage>
        <taxon>Bacteria</taxon>
        <taxon>Bacillati</taxon>
        <taxon>Actinomycetota</taxon>
        <taxon>Actinomycetes</taxon>
        <taxon>Kitasatosporales</taxon>
        <taxon>Streptomycetaceae</taxon>
        <taxon>Streptomyces</taxon>
    </lineage>
</organism>
<evidence type="ECO:0000313" key="1">
    <source>
        <dbReference type="EMBL" id="MDX3044433.1"/>
    </source>
</evidence>
<reference evidence="1 2" key="1">
    <citation type="journal article" date="2023" name="Microb. Genom.">
        <title>Mesoterricola silvestris gen. nov., sp. nov., Mesoterricola sediminis sp. nov., Geothrix oryzae sp. nov., Geothrix edaphica sp. nov., Geothrix rubra sp. nov., and Geothrix limicola sp. nov., six novel members of Acidobacteriota isolated from soils.</title>
        <authorList>
            <person name="Weisberg A.J."/>
            <person name="Pearce E."/>
            <person name="Kramer C.G."/>
            <person name="Chang J.H."/>
            <person name="Clarke C.R."/>
        </authorList>
    </citation>
    <scope>NUCLEOTIDE SEQUENCE [LARGE SCALE GENOMIC DNA]</scope>
    <source>
        <strain evidence="1 2">NE20-4-1</strain>
    </source>
</reference>
<evidence type="ECO:0008006" key="3">
    <source>
        <dbReference type="Google" id="ProtNLM"/>
    </source>
</evidence>
<sequence length="167" mass="17197">MTTARHARVLSGVAALLVGLSGCVDSSICAGLDVVSQVGVYVVQDGYSDLAGATYELCTRGECAKGELKESRIAHVTVELPDDVGPDTAPVRLRVTRAGAAKPVIDNSVDVKLIHYSDGCGGGGYSQGLAYTKEDGLLPNVPKGIGEAWVKHRTAEATADPSPTASS</sequence>
<gene>
    <name evidence="1" type="ORF">PV383_45840</name>
</gene>
<protein>
    <recommendedName>
        <fullName evidence="3">Lipoprotein</fullName>
    </recommendedName>
</protein>
<dbReference type="Proteomes" id="UP001282474">
    <property type="component" value="Unassembled WGS sequence"/>
</dbReference>
<dbReference type="RefSeq" id="WP_193381763.1">
    <property type="nucleotide sequence ID" value="NZ_JABXWF010000027.1"/>
</dbReference>
<dbReference type="PROSITE" id="PS51257">
    <property type="entry name" value="PROKAR_LIPOPROTEIN"/>
    <property type="match status" value="1"/>
</dbReference>